<accession>A0A2K1L7X8</accession>
<organism evidence="2">
    <name type="scientific">Physcomitrium patens</name>
    <name type="common">Spreading-leaved earth moss</name>
    <name type="synonym">Physcomitrella patens</name>
    <dbReference type="NCBI Taxonomy" id="3218"/>
    <lineage>
        <taxon>Eukaryota</taxon>
        <taxon>Viridiplantae</taxon>
        <taxon>Streptophyta</taxon>
        <taxon>Embryophyta</taxon>
        <taxon>Bryophyta</taxon>
        <taxon>Bryophytina</taxon>
        <taxon>Bryopsida</taxon>
        <taxon>Funariidae</taxon>
        <taxon>Funariales</taxon>
        <taxon>Funariaceae</taxon>
        <taxon>Physcomitrium</taxon>
    </lineage>
</organism>
<name>A0A2K1L7X8_PHYPA</name>
<dbReference type="Gramene" id="Pp3c1_12670V3.1">
    <property type="protein sequence ID" value="PAC:32970388.CDS.1"/>
    <property type="gene ID" value="Pp3c1_12670"/>
</dbReference>
<evidence type="ECO:0000313" key="3">
    <source>
        <dbReference type="EnsemblPlants" id="PAC:32970388.CDS.1"/>
    </source>
</evidence>
<dbReference type="EnsemblPlants" id="Pp3c1_12670V3.1">
    <property type="protein sequence ID" value="PAC:32970388.CDS.1"/>
    <property type="gene ID" value="Pp3c1_12670"/>
</dbReference>
<dbReference type="Proteomes" id="UP000006727">
    <property type="component" value="Chromosome 1"/>
</dbReference>
<feature type="region of interest" description="Disordered" evidence="1">
    <location>
        <begin position="1"/>
        <end position="27"/>
    </location>
</feature>
<keyword evidence="4" id="KW-1185">Reference proteome</keyword>
<dbReference type="EnsemblPlants" id="Pp3c1_12670V3.2">
    <property type="protein sequence ID" value="PAC:32970389.CDS.1"/>
    <property type="gene ID" value="Pp3c1_12670"/>
</dbReference>
<protein>
    <submittedName>
        <fullName evidence="2 3">Uncharacterized protein</fullName>
    </submittedName>
</protein>
<dbReference type="EMBL" id="ABEU02000001">
    <property type="protein sequence ID" value="PNR62150.1"/>
    <property type="molecule type" value="Genomic_DNA"/>
</dbReference>
<proteinExistence type="predicted"/>
<dbReference type="InParanoid" id="A0A2K1L7X8"/>
<sequence>MYVSSPSPSRGELFERSQNSPDGDSADDGFAFVGSQFVTSGYRDFLLSIGGGAPQAMAPTSRHKSTKIVRWLQNWCPNHRCLTNCVPDSLQFNPQCLCKGRLCEL</sequence>
<dbReference type="PaxDb" id="3218-PP1S86_228V6.1"/>
<dbReference type="AlphaFoldDB" id="A0A2K1L7X8"/>
<dbReference type="Gramene" id="Pp3c1_12670V3.2">
    <property type="protein sequence ID" value="PAC:32970389.CDS.1"/>
    <property type="gene ID" value="Pp3c1_12670"/>
</dbReference>
<reference evidence="2 4" key="2">
    <citation type="journal article" date="2018" name="Plant J.">
        <title>The Physcomitrella patens chromosome-scale assembly reveals moss genome structure and evolution.</title>
        <authorList>
            <person name="Lang D."/>
            <person name="Ullrich K.K."/>
            <person name="Murat F."/>
            <person name="Fuchs J."/>
            <person name="Jenkins J."/>
            <person name="Haas F.B."/>
            <person name="Piednoel M."/>
            <person name="Gundlach H."/>
            <person name="Van Bel M."/>
            <person name="Meyberg R."/>
            <person name="Vives C."/>
            <person name="Morata J."/>
            <person name="Symeonidi A."/>
            <person name="Hiss M."/>
            <person name="Muchero W."/>
            <person name="Kamisugi Y."/>
            <person name="Saleh O."/>
            <person name="Blanc G."/>
            <person name="Decker E.L."/>
            <person name="van Gessel N."/>
            <person name="Grimwood J."/>
            <person name="Hayes R.D."/>
            <person name="Graham S.W."/>
            <person name="Gunter L.E."/>
            <person name="McDaniel S.F."/>
            <person name="Hoernstein S.N.W."/>
            <person name="Larsson A."/>
            <person name="Li F.W."/>
            <person name="Perroud P.F."/>
            <person name="Phillips J."/>
            <person name="Ranjan P."/>
            <person name="Rokshar D.S."/>
            <person name="Rothfels C.J."/>
            <person name="Schneider L."/>
            <person name="Shu S."/>
            <person name="Stevenson D.W."/>
            <person name="Thummler F."/>
            <person name="Tillich M."/>
            <person name="Villarreal Aguilar J.C."/>
            <person name="Widiez T."/>
            <person name="Wong G.K."/>
            <person name="Wymore A."/>
            <person name="Zhang Y."/>
            <person name="Zimmer A.D."/>
            <person name="Quatrano R.S."/>
            <person name="Mayer K.F.X."/>
            <person name="Goodstein D."/>
            <person name="Casacuberta J.M."/>
            <person name="Vandepoele K."/>
            <person name="Reski R."/>
            <person name="Cuming A.C."/>
            <person name="Tuskan G.A."/>
            <person name="Maumus F."/>
            <person name="Salse J."/>
            <person name="Schmutz J."/>
            <person name="Rensing S.A."/>
        </authorList>
    </citation>
    <scope>NUCLEOTIDE SEQUENCE [LARGE SCALE GENOMIC DNA]</scope>
    <source>
        <strain evidence="3 4">cv. Gransden 2004</strain>
    </source>
</reference>
<evidence type="ECO:0000313" key="4">
    <source>
        <dbReference type="Proteomes" id="UP000006727"/>
    </source>
</evidence>
<evidence type="ECO:0000256" key="1">
    <source>
        <dbReference type="SAM" id="MobiDB-lite"/>
    </source>
</evidence>
<reference evidence="3" key="3">
    <citation type="submission" date="2020-12" db="UniProtKB">
        <authorList>
            <consortium name="EnsemblPlants"/>
        </authorList>
    </citation>
    <scope>IDENTIFICATION</scope>
</reference>
<reference evidence="2 4" key="1">
    <citation type="journal article" date="2008" name="Science">
        <title>The Physcomitrella genome reveals evolutionary insights into the conquest of land by plants.</title>
        <authorList>
            <person name="Rensing S."/>
            <person name="Lang D."/>
            <person name="Zimmer A."/>
            <person name="Terry A."/>
            <person name="Salamov A."/>
            <person name="Shapiro H."/>
            <person name="Nishiyama T."/>
            <person name="Perroud P.-F."/>
            <person name="Lindquist E."/>
            <person name="Kamisugi Y."/>
            <person name="Tanahashi T."/>
            <person name="Sakakibara K."/>
            <person name="Fujita T."/>
            <person name="Oishi K."/>
            <person name="Shin-I T."/>
            <person name="Kuroki Y."/>
            <person name="Toyoda A."/>
            <person name="Suzuki Y."/>
            <person name="Hashimoto A."/>
            <person name="Yamaguchi K."/>
            <person name="Sugano A."/>
            <person name="Kohara Y."/>
            <person name="Fujiyama A."/>
            <person name="Anterola A."/>
            <person name="Aoki S."/>
            <person name="Ashton N."/>
            <person name="Barbazuk W.B."/>
            <person name="Barker E."/>
            <person name="Bennetzen J."/>
            <person name="Bezanilla M."/>
            <person name="Blankenship R."/>
            <person name="Cho S.H."/>
            <person name="Dutcher S."/>
            <person name="Estelle M."/>
            <person name="Fawcett J.A."/>
            <person name="Gundlach H."/>
            <person name="Hanada K."/>
            <person name="Heyl A."/>
            <person name="Hicks K.A."/>
            <person name="Hugh J."/>
            <person name="Lohr M."/>
            <person name="Mayer K."/>
            <person name="Melkozernov A."/>
            <person name="Murata T."/>
            <person name="Nelson D."/>
            <person name="Pils B."/>
            <person name="Prigge M."/>
            <person name="Reiss B."/>
            <person name="Renner T."/>
            <person name="Rombauts S."/>
            <person name="Rushton P."/>
            <person name="Sanderfoot A."/>
            <person name="Schween G."/>
            <person name="Shiu S.-H."/>
            <person name="Stueber K."/>
            <person name="Theodoulou F.L."/>
            <person name="Tu H."/>
            <person name="Van de Peer Y."/>
            <person name="Verrier P.J."/>
            <person name="Waters E."/>
            <person name="Wood A."/>
            <person name="Yang L."/>
            <person name="Cove D."/>
            <person name="Cuming A."/>
            <person name="Hasebe M."/>
            <person name="Lucas S."/>
            <person name="Mishler D.B."/>
            <person name="Reski R."/>
            <person name="Grigoriev I."/>
            <person name="Quatrano R.S."/>
            <person name="Boore J.L."/>
        </authorList>
    </citation>
    <scope>NUCLEOTIDE SEQUENCE [LARGE SCALE GENOMIC DNA]</scope>
    <source>
        <strain evidence="3 4">cv. Gransden 2004</strain>
    </source>
</reference>
<evidence type="ECO:0000313" key="2">
    <source>
        <dbReference type="EMBL" id="PNR62150.1"/>
    </source>
</evidence>
<gene>
    <name evidence="2" type="ORF">PHYPA_000574</name>
</gene>